<name>A0ABV3LRN1_9ACTN</name>
<feature type="signal peptide" evidence="1">
    <location>
        <begin position="1"/>
        <end position="32"/>
    </location>
</feature>
<evidence type="ECO:0000313" key="2">
    <source>
        <dbReference type="EMBL" id="MEW2362123.1"/>
    </source>
</evidence>
<sequence>MNPTHRNTNKKVLAGSVLTLMATGMAVTPAMADEEVHGHKSQNIEIIRDVCPTVQDIDAVITIEVLDQARAFQCNEIRQKSRVRDDSAAPALPILGRVIN</sequence>
<comment type="caution">
    <text evidence="2">The sequence shown here is derived from an EMBL/GenBank/DDBJ whole genome shotgun (WGS) entry which is preliminary data.</text>
</comment>
<organism evidence="2 3">
    <name type="scientific">Streptomyces huasconensis</name>
    <dbReference type="NCBI Taxonomy" id="1854574"/>
    <lineage>
        <taxon>Bacteria</taxon>
        <taxon>Bacillati</taxon>
        <taxon>Actinomycetota</taxon>
        <taxon>Actinomycetes</taxon>
        <taxon>Kitasatosporales</taxon>
        <taxon>Streptomycetaceae</taxon>
        <taxon>Streptomyces</taxon>
    </lineage>
</organism>
<accession>A0ABV3LRN1</accession>
<dbReference type="EMBL" id="JBEYRS010000003">
    <property type="protein sequence ID" value="MEW2362123.1"/>
    <property type="molecule type" value="Genomic_DNA"/>
</dbReference>
<reference evidence="2 3" key="1">
    <citation type="submission" date="2024-06" db="EMBL/GenBank/DDBJ databases">
        <title>The Natural Products Discovery Center: Release of the First 8490 Sequenced Strains for Exploring Actinobacteria Biosynthetic Diversity.</title>
        <authorList>
            <person name="Kalkreuter E."/>
            <person name="Kautsar S.A."/>
            <person name="Yang D."/>
            <person name="Bader C.D."/>
            <person name="Teijaro C.N."/>
            <person name="Fluegel L."/>
            <person name="Davis C.M."/>
            <person name="Simpson J.R."/>
            <person name="Lauterbach L."/>
            <person name="Steele A.D."/>
            <person name="Gui C."/>
            <person name="Meng S."/>
            <person name="Li G."/>
            <person name="Viehrig K."/>
            <person name="Ye F."/>
            <person name="Su P."/>
            <person name="Kiefer A.F."/>
            <person name="Nichols A."/>
            <person name="Cepeda A.J."/>
            <person name="Yan W."/>
            <person name="Fan B."/>
            <person name="Jiang Y."/>
            <person name="Adhikari A."/>
            <person name="Zheng C.-J."/>
            <person name="Schuster L."/>
            <person name="Cowan T.M."/>
            <person name="Smanski M.J."/>
            <person name="Chevrette M.G."/>
            <person name="De Carvalho L.P.S."/>
            <person name="Shen B."/>
        </authorList>
    </citation>
    <scope>NUCLEOTIDE SEQUENCE [LARGE SCALE GENOMIC DNA]</scope>
    <source>
        <strain evidence="2 3">NPDC047833</strain>
    </source>
</reference>
<evidence type="ECO:0000256" key="1">
    <source>
        <dbReference type="SAM" id="SignalP"/>
    </source>
</evidence>
<feature type="chain" id="PRO_5045886487" description="Secreted protein" evidence="1">
    <location>
        <begin position="33"/>
        <end position="100"/>
    </location>
</feature>
<proteinExistence type="predicted"/>
<evidence type="ECO:0000313" key="3">
    <source>
        <dbReference type="Proteomes" id="UP001553843"/>
    </source>
</evidence>
<dbReference type="Proteomes" id="UP001553843">
    <property type="component" value="Unassembled WGS sequence"/>
</dbReference>
<keyword evidence="3" id="KW-1185">Reference proteome</keyword>
<gene>
    <name evidence="2" type="ORF">AB0887_09200</name>
</gene>
<dbReference type="RefSeq" id="WP_359771352.1">
    <property type="nucleotide sequence ID" value="NZ_JBEYRR010000001.1"/>
</dbReference>
<evidence type="ECO:0008006" key="4">
    <source>
        <dbReference type="Google" id="ProtNLM"/>
    </source>
</evidence>
<protein>
    <recommendedName>
        <fullName evidence="4">Secreted protein</fullName>
    </recommendedName>
</protein>
<keyword evidence="1" id="KW-0732">Signal</keyword>